<dbReference type="NCBIfam" id="TIGR01655">
    <property type="entry name" value="yxeA_fam"/>
    <property type="match status" value="1"/>
</dbReference>
<protein>
    <recommendedName>
        <fullName evidence="2">YxeA family protein</fullName>
    </recommendedName>
</protein>
<dbReference type="PATRIC" id="fig|1461583.4.peg.789"/>
<sequence length="119" mass="13478">MKKLIGVAVFLGIIVIGGLAILRFVDFNQLGAQTYYVQITDDGKVEKTTIDTGEVFETYWYNDYKIFDEKGQSQVVNFSAQKNLRQGAYLKVFYKADKGVTSYEEVQEADVPAKAKEQM</sequence>
<dbReference type="PANTHER" id="PTHR36433:SF2">
    <property type="entry name" value="YXEA FAMILY PROTEIN"/>
    <property type="match status" value="1"/>
</dbReference>
<name>A0A078M982_9BACL</name>
<dbReference type="PANTHER" id="PTHR36433">
    <property type="entry name" value="HYPOTHETICAL CYTOSOLIC PROTEIN"/>
    <property type="match status" value="1"/>
</dbReference>
<dbReference type="EMBL" id="LN483074">
    <property type="protein sequence ID" value="CEA01216.1"/>
    <property type="molecule type" value="Genomic_DNA"/>
</dbReference>
<evidence type="ECO:0008006" key="2">
    <source>
        <dbReference type="Google" id="ProtNLM"/>
    </source>
</evidence>
<dbReference type="AlphaFoldDB" id="A0A078M982"/>
<dbReference type="Pfam" id="PF06486">
    <property type="entry name" value="DUF1093"/>
    <property type="match status" value="1"/>
</dbReference>
<dbReference type="InterPro" id="IPR036166">
    <property type="entry name" value="YxeA-like_sf"/>
</dbReference>
<reference evidence="1" key="1">
    <citation type="submission" date="2014-07" db="EMBL/GenBank/DDBJ databases">
        <authorList>
            <person name="Urmite Genomes Urmite Genomes"/>
        </authorList>
    </citation>
    <scope>NUCLEOTIDE SEQUENCE</scope>
    <source>
        <strain evidence="1">13S34_air</strain>
    </source>
</reference>
<gene>
    <name evidence="1" type="ORF">BN1050_00826</name>
</gene>
<dbReference type="SUPFAM" id="SSF159121">
    <property type="entry name" value="BC4932-like"/>
    <property type="match status" value="1"/>
</dbReference>
<evidence type="ECO:0000313" key="1">
    <source>
        <dbReference type="EMBL" id="CEA01216.1"/>
    </source>
</evidence>
<accession>A0A078M982</accession>
<dbReference type="InterPro" id="IPR006542">
    <property type="entry name" value="DUF1093"/>
</dbReference>
<dbReference type="Gene3D" id="2.40.50.480">
    <property type="match status" value="1"/>
</dbReference>
<proteinExistence type="predicted"/>
<organism evidence="1">
    <name type="scientific">Metalysinibacillus saudimassiliensis</name>
    <dbReference type="NCBI Taxonomy" id="1461583"/>
    <lineage>
        <taxon>Bacteria</taxon>
        <taxon>Bacillati</taxon>
        <taxon>Bacillota</taxon>
        <taxon>Bacilli</taxon>
        <taxon>Bacillales</taxon>
        <taxon>Caryophanaceae</taxon>
        <taxon>Metalysinibacillus</taxon>
    </lineage>
</organism>
<dbReference type="HOGENOM" id="CLU_126418_1_1_9"/>